<keyword evidence="7" id="KW-1185">Reference proteome</keyword>
<keyword evidence="4" id="KW-0804">Transcription</keyword>
<dbReference type="Gene3D" id="1.10.10.10">
    <property type="entry name" value="Winged helix-like DNA-binding domain superfamily/Winged helix DNA-binding domain"/>
    <property type="match status" value="1"/>
</dbReference>
<dbReference type="GO" id="GO:0006351">
    <property type="term" value="P:DNA-templated transcription"/>
    <property type="evidence" value="ECO:0007669"/>
    <property type="project" value="TreeGrafter"/>
</dbReference>
<dbReference type="Pfam" id="PF00126">
    <property type="entry name" value="HTH_1"/>
    <property type="match status" value="1"/>
</dbReference>
<dbReference type="SUPFAM" id="SSF53850">
    <property type="entry name" value="Periplasmic binding protein-like II"/>
    <property type="match status" value="1"/>
</dbReference>
<keyword evidence="2" id="KW-0805">Transcription regulation</keyword>
<evidence type="ECO:0000256" key="2">
    <source>
        <dbReference type="ARBA" id="ARBA00023015"/>
    </source>
</evidence>
<evidence type="ECO:0000256" key="1">
    <source>
        <dbReference type="ARBA" id="ARBA00009437"/>
    </source>
</evidence>
<dbReference type="InterPro" id="IPR005119">
    <property type="entry name" value="LysR_subst-bd"/>
</dbReference>
<dbReference type="GO" id="GO:0043565">
    <property type="term" value="F:sequence-specific DNA binding"/>
    <property type="evidence" value="ECO:0007669"/>
    <property type="project" value="TreeGrafter"/>
</dbReference>
<dbReference type="Proteomes" id="UP000199600">
    <property type="component" value="Unassembled WGS sequence"/>
</dbReference>
<evidence type="ECO:0000313" key="6">
    <source>
        <dbReference type="EMBL" id="SBT06613.1"/>
    </source>
</evidence>
<dbReference type="PANTHER" id="PTHR30537:SF58">
    <property type="entry name" value="HTH-TYPE TRANSCRIPTIONAL REGULATOR PERR"/>
    <property type="match status" value="1"/>
</dbReference>
<dbReference type="RefSeq" id="WP_186410571.1">
    <property type="nucleotide sequence ID" value="NZ_FLQY01000105.1"/>
</dbReference>
<comment type="similarity">
    <text evidence="1">Belongs to the LysR transcriptional regulatory family.</text>
</comment>
<gene>
    <name evidence="6" type="ORF">PROAA_1930010</name>
</gene>
<dbReference type="SUPFAM" id="SSF46785">
    <property type="entry name" value="Winged helix' DNA-binding domain"/>
    <property type="match status" value="1"/>
</dbReference>
<accession>A0A1A8XRM3</accession>
<dbReference type="CDD" id="cd08422">
    <property type="entry name" value="PBP2_CrgA_like"/>
    <property type="match status" value="1"/>
</dbReference>
<evidence type="ECO:0000256" key="4">
    <source>
        <dbReference type="ARBA" id="ARBA00023163"/>
    </source>
</evidence>
<evidence type="ECO:0000313" key="7">
    <source>
        <dbReference type="Proteomes" id="UP000199600"/>
    </source>
</evidence>
<evidence type="ECO:0000256" key="3">
    <source>
        <dbReference type="ARBA" id="ARBA00023125"/>
    </source>
</evidence>
<protein>
    <submittedName>
        <fullName evidence="6">Transcriptional regulator, LysR family</fullName>
    </submittedName>
</protein>
<dbReference type="Gene3D" id="3.40.190.290">
    <property type="match status" value="1"/>
</dbReference>
<dbReference type="PANTHER" id="PTHR30537">
    <property type="entry name" value="HTH-TYPE TRANSCRIPTIONAL REGULATOR"/>
    <property type="match status" value="1"/>
</dbReference>
<dbReference type="AlphaFoldDB" id="A0A1A8XRM3"/>
<name>A0A1A8XRM3_9RHOO</name>
<dbReference type="InterPro" id="IPR058163">
    <property type="entry name" value="LysR-type_TF_proteobact-type"/>
</dbReference>
<dbReference type="GO" id="GO:0003700">
    <property type="term" value="F:DNA-binding transcription factor activity"/>
    <property type="evidence" value="ECO:0007669"/>
    <property type="project" value="InterPro"/>
</dbReference>
<reference evidence="6 7" key="1">
    <citation type="submission" date="2016-06" db="EMBL/GenBank/DDBJ databases">
        <authorList>
            <person name="Kjaerup R.B."/>
            <person name="Dalgaard T.S."/>
            <person name="Juul-Madsen H.R."/>
        </authorList>
    </citation>
    <scope>NUCLEOTIDE SEQUENCE [LARGE SCALE GENOMIC DNA]</scope>
    <source>
        <strain evidence="6">2</strain>
    </source>
</reference>
<dbReference type="InterPro" id="IPR036390">
    <property type="entry name" value="WH_DNA-bd_sf"/>
</dbReference>
<dbReference type="InterPro" id="IPR000847">
    <property type="entry name" value="LysR_HTH_N"/>
</dbReference>
<sequence length="300" mass="32528">MDTESVRLFVLAAEKLNISAAGRALDMAPAVASARLAKLETLLGADLLHRSTRKVALSLEGAEFLPYAREILAQENSARAALGLGRPTVTGTLRFATSSTFAQLHIAPLVPEFLTRNPGIKLDLRLSDTPFDLIEGSFDLALRSAALADSSLKCRKLADDRRILCASPGYLHQRGIPRHPDDLAGHQLIGFRNASPKELIGRDGQTGLFYPGQAGGRLVLDDGLSQKIVTLAGAGISMNSLWNVYSELADGTLIRILPEYEINDQSSLWLVYPKSNVLTAKVRIFIDFLLEKIAASPVWA</sequence>
<evidence type="ECO:0000259" key="5">
    <source>
        <dbReference type="PROSITE" id="PS50931"/>
    </source>
</evidence>
<feature type="domain" description="HTH lysR-type" evidence="5">
    <location>
        <begin position="1"/>
        <end position="58"/>
    </location>
</feature>
<dbReference type="EMBL" id="FLQY01000105">
    <property type="protein sequence ID" value="SBT06613.1"/>
    <property type="molecule type" value="Genomic_DNA"/>
</dbReference>
<organism evidence="6 7">
    <name type="scientific">Candidatus Propionivibrio aalborgensis</name>
    <dbReference type="NCBI Taxonomy" id="1860101"/>
    <lineage>
        <taxon>Bacteria</taxon>
        <taxon>Pseudomonadati</taxon>
        <taxon>Pseudomonadota</taxon>
        <taxon>Betaproteobacteria</taxon>
        <taxon>Rhodocyclales</taxon>
        <taxon>Rhodocyclaceae</taxon>
        <taxon>Propionivibrio</taxon>
    </lineage>
</organism>
<dbReference type="Pfam" id="PF03466">
    <property type="entry name" value="LysR_substrate"/>
    <property type="match status" value="1"/>
</dbReference>
<dbReference type="PROSITE" id="PS50931">
    <property type="entry name" value="HTH_LYSR"/>
    <property type="match status" value="1"/>
</dbReference>
<proteinExistence type="inferred from homology"/>
<dbReference type="InterPro" id="IPR036388">
    <property type="entry name" value="WH-like_DNA-bd_sf"/>
</dbReference>
<keyword evidence="3" id="KW-0238">DNA-binding</keyword>